<name>A0A8D4BNQ1_PRIMW</name>
<evidence type="ECO:0000313" key="2">
    <source>
        <dbReference type="Proteomes" id="UP000001283"/>
    </source>
</evidence>
<proteinExistence type="predicted"/>
<protein>
    <submittedName>
        <fullName evidence="1">Uncharacterized protein</fullName>
    </submittedName>
</protein>
<evidence type="ECO:0000313" key="1">
    <source>
        <dbReference type="EMBL" id="AEN89868.1"/>
    </source>
</evidence>
<gene>
    <name evidence="1" type="ORF">BMWSH_2986</name>
</gene>
<dbReference type="AlphaFoldDB" id="A0A8D4BNQ1"/>
<organism evidence="1 2">
    <name type="scientific">Priestia megaterium (strain WSH-002)</name>
    <name type="common">Bacillus megaterium</name>
    <dbReference type="NCBI Taxonomy" id="1006007"/>
    <lineage>
        <taxon>Bacteria</taxon>
        <taxon>Bacillati</taxon>
        <taxon>Bacillota</taxon>
        <taxon>Bacilli</taxon>
        <taxon>Bacillales</taxon>
        <taxon>Bacillaceae</taxon>
        <taxon>Priestia</taxon>
    </lineage>
</organism>
<dbReference type="EMBL" id="CP003017">
    <property type="protein sequence ID" value="AEN89868.1"/>
    <property type="molecule type" value="Genomic_DNA"/>
</dbReference>
<accession>A0A8D4BNQ1</accession>
<sequence>MGVFLKLFLKNSISIKDCKQSDSFLKNNYSETGRLNRNVTASADYNQSKWFFL</sequence>
<dbReference type="KEGG" id="bmh:BMWSH_2986"/>
<dbReference type="Proteomes" id="UP000001283">
    <property type="component" value="Chromosome"/>
</dbReference>
<reference evidence="1 2" key="1">
    <citation type="journal article" date="2011" name="J. Bacteriol.">
        <title>Complete genome sequence of the industrial strain Bacillus megaterium WSH-002.</title>
        <authorList>
            <person name="Liu L."/>
            <person name="Li Y."/>
            <person name="Zhang J."/>
            <person name="Zou W."/>
            <person name="Zhou Z."/>
            <person name="Liu J."/>
            <person name="Li X."/>
            <person name="Wang L."/>
            <person name="Chen J."/>
        </authorList>
    </citation>
    <scope>NUCLEOTIDE SEQUENCE [LARGE SCALE GENOMIC DNA]</scope>
    <source>
        <strain evidence="1 2">WSH-002</strain>
    </source>
</reference>